<dbReference type="InterPro" id="IPR011841">
    <property type="entry name" value="T3SS_needle_YscF"/>
</dbReference>
<evidence type="ECO:0000313" key="10">
    <source>
        <dbReference type="Proteomes" id="UP000033924"/>
    </source>
</evidence>
<dbReference type="Proteomes" id="UP000264980">
    <property type="component" value="Chromosome"/>
</dbReference>
<gene>
    <name evidence="8" type="ORF">AV903_18910</name>
    <name evidence="9" type="ORF">SY86_16955</name>
</gene>
<dbReference type="GO" id="GO:0009986">
    <property type="term" value="C:cell surface"/>
    <property type="evidence" value="ECO:0007669"/>
    <property type="project" value="UniProtKB-SubCell"/>
</dbReference>
<organism evidence="9 10">
    <name type="scientific">Erwinia tracheiphila</name>
    <dbReference type="NCBI Taxonomy" id="65700"/>
    <lineage>
        <taxon>Bacteria</taxon>
        <taxon>Pseudomonadati</taxon>
        <taxon>Pseudomonadota</taxon>
        <taxon>Gammaproteobacteria</taxon>
        <taxon>Enterobacterales</taxon>
        <taxon>Erwiniaceae</taxon>
        <taxon>Erwinia</taxon>
    </lineage>
</organism>
<dbReference type="Gene3D" id="1.20.58.90">
    <property type="match status" value="1"/>
</dbReference>
<reference evidence="9 10" key="1">
    <citation type="submission" date="2015-01" db="EMBL/GenBank/DDBJ databases">
        <title>Erwinia tracheiphila.</title>
        <authorList>
            <person name="Shapiro L.R."/>
        </authorList>
    </citation>
    <scope>NUCLEOTIDE SEQUENCE [LARGE SCALE GENOMIC DNA]</scope>
    <source>
        <strain evidence="9 10">BuffGH</strain>
    </source>
</reference>
<dbReference type="AlphaFoldDB" id="A0A0M2KBJ5"/>
<dbReference type="InterPro" id="IPR037203">
    <property type="entry name" value="T3SS_needle-like_sf"/>
</dbReference>
<evidence type="ECO:0000256" key="6">
    <source>
        <dbReference type="ARBA" id="ARBA00023026"/>
    </source>
</evidence>
<dbReference type="PATRIC" id="fig|65700.7.peg.4252"/>
<dbReference type="EMBL" id="JXNU01000003">
    <property type="protein sequence ID" value="KKF36730.1"/>
    <property type="molecule type" value="Genomic_DNA"/>
</dbReference>
<evidence type="ECO:0000256" key="4">
    <source>
        <dbReference type="ARBA" id="ARBA00022525"/>
    </source>
</evidence>
<proteinExistence type="inferred from homology"/>
<keyword evidence="5" id="KW-0653">Protein transport</keyword>
<reference evidence="8 11" key="2">
    <citation type="submission" date="2016-01" db="EMBL/GenBank/DDBJ databases">
        <authorList>
            <person name="Oliw E.H."/>
        </authorList>
    </citation>
    <scope>NUCLEOTIDE SEQUENCE [LARGE SCALE GENOMIC DNA]</scope>
    <source>
        <strain evidence="8 11">MDcuke</strain>
    </source>
</reference>
<comment type="subcellular location">
    <subcellularLocation>
        <location evidence="1">Cell surface</location>
    </subcellularLocation>
    <subcellularLocation>
        <location evidence="2">Secreted</location>
    </subcellularLocation>
</comment>
<dbReference type="Pfam" id="PF09392">
    <property type="entry name" value="T3SS_needle_F"/>
    <property type="match status" value="1"/>
</dbReference>
<dbReference type="RefSeq" id="WP_016191512.1">
    <property type="nucleotide sequence ID" value="NZ_CP013970.1"/>
</dbReference>
<sequence length="90" mass="9860">MAILRNVGYTPSFDENNYLDGTAGGFETGSTNLMTELEKAQQALQQDPSNPSTLATYQSKLSAYTLFRSAQTAVVKAYKDVGSNIIQNFR</sequence>
<dbReference type="STRING" id="65700.SY86_16955"/>
<evidence type="ECO:0000256" key="5">
    <source>
        <dbReference type="ARBA" id="ARBA00022927"/>
    </source>
</evidence>
<evidence type="ECO:0000256" key="2">
    <source>
        <dbReference type="ARBA" id="ARBA00004613"/>
    </source>
</evidence>
<keyword evidence="4" id="KW-0964">Secreted</keyword>
<evidence type="ECO:0000313" key="9">
    <source>
        <dbReference type="EMBL" id="KKF36730.1"/>
    </source>
</evidence>
<dbReference type="GO" id="GO:0005576">
    <property type="term" value="C:extracellular region"/>
    <property type="evidence" value="ECO:0007669"/>
    <property type="project" value="UniProtKB-SubCell"/>
</dbReference>
<evidence type="ECO:0000256" key="7">
    <source>
        <dbReference type="ARBA" id="ARBA00035658"/>
    </source>
</evidence>
<keyword evidence="10" id="KW-1185">Reference proteome</keyword>
<dbReference type="NCBIfam" id="TIGR02105">
    <property type="entry name" value="III_needle"/>
    <property type="match status" value="1"/>
</dbReference>
<evidence type="ECO:0000256" key="1">
    <source>
        <dbReference type="ARBA" id="ARBA00004241"/>
    </source>
</evidence>
<evidence type="ECO:0000256" key="3">
    <source>
        <dbReference type="ARBA" id="ARBA00022448"/>
    </source>
</evidence>
<comment type="similarity">
    <text evidence="7">Belongs to the SctF family.</text>
</comment>
<dbReference type="GO" id="GO:0030257">
    <property type="term" value="C:type III protein secretion system complex"/>
    <property type="evidence" value="ECO:0007669"/>
    <property type="project" value="InterPro"/>
</dbReference>
<evidence type="ECO:0000313" key="8">
    <source>
        <dbReference type="EMBL" id="AXF77648.1"/>
    </source>
</evidence>
<dbReference type="SUPFAM" id="SSF140129">
    <property type="entry name" value="MxiH-like"/>
    <property type="match status" value="1"/>
</dbReference>
<accession>A0A0M2KBJ5</accession>
<keyword evidence="3" id="KW-0813">Transport</keyword>
<protein>
    <submittedName>
        <fullName evidence="8">EscF/YscF/HrpA family type III secretion system needle major subunit</fullName>
    </submittedName>
    <submittedName>
        <fullName evidence="9">Type III secretion system needle complex protein PrgI</fullName>
    </submittedName>
</protein>
<evidence type="ECO:0000313" key="11">
    <source>
        <dbReference type="Proteomes" id="UP000264980"/>
    </source>
</evidence>
<dbReference type="GO" id="GO:0030254">
    <property type="term" value="P:protein secretion by the type III secretion system"/>
    <property type="evidence" value="ECO:0007669"/>
    <property type="project" value="InterPro"/>
</dbReference>
<keyword evidence="6" id="KW-0843">Virulence</keyword>
<dbReference type="Proteomes" id="UP000033924">
    <property type="component" value="Unassembled WGS sequence"/>
</dbReference>
<dbReference type="InterPro" id="IPR021123">
    <property type="entry name" value="T3SS_needle-like"/>
</dbReference>
<name>A0A0M2KBJ5_9GAMM</name>
<dbReference type="EMBL" id="CP013970">
    <property type="protein sequence ID" value="AXF77648.1"/>
    <property type="molecule type" value="Genomic_DNA"/>
</dbReference>